<dbReference type="InterPro" id="IPR027417">
    <property type="entry name" value="P-loop_NTPase"/>
</dbReference>
<evidence type="ECO:0000313" key="3">
    <source>
        <dbReference type="Proteomes" id="UP001317085"/>
    </source>
</evidence>
<dbReference type="Proteomes" id="UP001317085">
    <property type="component" value="Unassembled WGS sequence"/>
</dbReference>
<gene>
    <name evidence="2" type="ORF">L9Z73_29810</name>
</gene>
<evidence type="ECO:0000259" key="1">
    <source>
        <dbReference type="Pfam" id="PF00005"/>
    </source>
</evidence>
<evidence type="ECO:0000313" key="2">
    <source>
        <dbReference type="EMBL" id="MCK1788358.1"/>
    </source>
</evidence>
<dbReference type="SUPFAM" id="SSF52540">
    <property type="entry name" value="P-loop containing nucleoside triphosphate hydrolases"/>
    <property type="match status" value="1"/>
</dbReference>
<comment type="caution">
    <text evidence="2">The sequence shown here is derived from an EMBL/GenBank/DDBJ whole genome shotgun (WGS) entry which is preliminary data.</text>
</comment>
<keyword evidence="2" id="KW-0067">ATP-binding</keyword>
<dbReference type="RefSeq" id="WP_247408511.1">
    <property type="nucleotide sequence ID" value="NZ_JAKNRV010000596.1"/>
</dbReference>
<reference evidence="2 3" key="1">
    <citation type="submission" date="2022-02" db="EMBL/GenBank/DDBJ databases">
        <title>Comparative genomics of the first Antarctic Pseudomonas spp. capable of biotransforming 2,4,6-Trinitrotoluene.</title>
        <authorList>
            <person name="Cabrera M.A."/>
            <person name="Marquez S.L."/>
            <person name="Perez-Donoso J.M."/>
        </authorList>
    </citation>
    <scope>NUCLEOTIDE SEQUENCE [LARGE SCALE GENOMIC DNA]</scope>
    <source>
        <strain evidence="2 3">TNT11</strain>
    </source>
</reference>
<protein>
    <submittedName>
        <fullName evidence="2">ATP-binding cassette domain-containing protein</fullName>
    </submittedName>
</protein>
<dbReference type="GO" id="GO:0005524">
    <property type="term" value="F:ATP binding"/>
    <property type="evidence" value="ECO:0007669"/>
    <property type="project" value="UniProtKB-KW"/>
</dbReference>
<dbReference type="Pfam" id="PF00005">
    <property type="entry name" value="ABC_tran"/>
    <property type="match status" value="1"/>
</dbReference>
<dbReference type="EMBL" id="JAKNRV010000596">
    <property type="protein sequence ID" value="MCK1788358.1"/>
    <property type="molecule type" value="Genomic_DNA"/>
</dbReference>
<dbReference type="Gene3D" id="3.40.50.300">
    <property type="entry name" value="P-loop containing nucleotide triphosphate hydrolases"/>
    <property type="match status" value="1"/>
</dbReference>
<dbReference type="PANTHER" id="PTHR24221">
    <property type="entry name" value="ATP-BINDING CASSETTE SUB-FAMILY B"/>
    <property type="match status" value="1"/>
</dbReference>
<organism evidence="2 3">
    <name type="scientific">Pseudomonas emilianonis</name>
    <dbReference type="NCBI Taxonomy" id="2915812"/>
    <lineage>
        <taxon>Bacteria</taxon>
        <taxon>Pseudomonadati</taxon>
        <taxon>Pseudomonadota</taxon>
        <taxon>Gammaproteobacteria</taxon>
        <taxon>Pseudomonadales</taxon>
        <taxon>Pseudomonadaceae</taxon>
        <taxon>Pseudomonas</taxon>
    </lineage>
</organism>
<dbReference type="PANTHER" id="PTHR24221:SF654">
    <property type="entry name" value="ATP-BINDING CASSETTE SUB-FAMILY B MEMBER 6"/>
    <property type="match status" value="1"/>
</dbReference>
<keyword evidence="3" id="KW-1185">Reference proteome</keyword>
<dbReference type="InterPro" id="IPR003439">
    <property type="entry name" value="ABC_transporter-like_ATP-bd"/>
</dbReference>
<feature type="non-terminal residue" evidence="2">
    <location>
        <position position="69"/>
    </location>
</feature>
<dbReference type="InterPro" id="IPR039421">
    <property type="entry name" value="Type_1_exporter"/>
</dbReference>
<accession>A0ABT0ERJ4</accession>
<sequence length="69" mass="7414">MNALEVRDLSFAYGARQALHEVSFSLAPGRFAALLGPNGAGKSTLIALLTRLYDLQSGDIRVDGHSLRD</sequence>
<feature type="domain" description="ABC transporter" evidence="1">
    <location>
        <begin position="19"/>
        <end position="68"/>
    </location>
</feature>
<name>A0ABT0ERJ4_9PSED</name>
<keyword evidence="2" id="KW-0547">Nucleotide-binding</keyword>
<proteinExistence type="predicted"/>